<accession>A0A1M2V894</accession>
<dbReference type="AlphaFoldDB" id="A0A1M2V894"/>
<gene>
    <name evidence="2" type="ORF">TRAPUB_5617</name>
</gene>
<evidence type="ECO:0000256" key="1">
    <source>
        <dbReference type="SAM" id="MobiDB-lite"/>
    </source>
</evidence>
<name>A0A1M2V894_TRAPU</name>
<dbReference type="OrthoDB" id="2754055at2759"/>
<keyword evidence="3" id="KW-1185">Reference proteome</keyword>
<comment type="caution">
    <text evidence="2">The sequence shown here is derived from an EMBL/GenBank/DDBJ whole genome shotgun (WGS) entry which is preliminary data.</text>
</comment>
<dbReference type="OMA" id="VTHAYLA"/>
<feature type="region of interest" description="Disordered" evidence="1">
    <location>
        <begin position="174"/>
        <end position="206"/>
    </location>
</feature>
<reference evidence="2 3" key="1">
    <citation type="submission" date="2016-10" db="EMBL/GenBank/DDBJ databases">
        <title>Genome sequence of the basidiomycete white-rot fungus Trametes pubescens.</title>
        <authorList>
            <person name="Makela M.R."/>
            <person name="Granchi Z."/>
            <person name="Peng M."/>
            <person name="De Vries R.P."/>
            <person name="Grigoriev I."/>
            <person name="Riley R."/>
            <person name="Hilden K."/>
        </authorList>
    </citation>
    <scope>NUCLEOTIDE SEQUENCE [LARGE SCALE GENOMIC DNA]</scope>
    <source>
        <strain evidence="2 3">FBCC735</strain>
    </source>
</reference>
<sequence>MINTILAKERASTPINTPTHSEKRVVYYDIPIRPRVPLHVGQEVEVMTLKSCQSLFPEDEGHHAPPRYTAHSAGIVGTVIAMAAIDEANTEIVVRNESPWSEVTHAYLAIQHVQDVTVYLSLWQRLLRATILRPIARIREVPLEADAVVYESKNRITRRSEDHPARIEQRSMYVEPTHGPVKQLGRRGGRRTVDRAGRAGSGEDSE</sequence>
<organism evidence="2 3">
    <name type="scientific">Trametes pubescens</name>
    <name type="common">White-rot fungus</name>
    <dbReference type="NCBI Taxonomy" id="154538"/>
    <lineage>
        <taxon>Eukaryota</taxon>
        <taxon>Fungi</taxon>
        <taxon>Dikarya</taxon>
        <taxon>Basidiomycota</taxon>
        <taxon>Agaricomycotina</taxon>
        <taxon>Agaricomycetes</taxon>
        <taxon>Polyporales</taxon>
        <taxon>Polyporaceae</taxon>
        <taxon>Trametes</taxon>
    </lineage>
</organism>
<proteinExistence type="predicted"/>
<protein>
    <submittedName>
        <fullName evidence="2">Uncharacterized protein</fullName>
    </submittedName>
</protein>
<evidence type="ECO:0000313" key="2">
    <source>
        <dbReference type="EMBL" id="OJT03795.1"/>
    </source>
</evidence>
<dbReference type="Proteomes" id="UP000184267">
    <property type="component" value="Unassembled WGS sequence"/>
</dbReference>
<dbReference type="EMBL" id="MNAD01001599">
    <property type="protein sequence ID" value="OJT03795.1"/>
    <property type="molecule type" value="Genomic_DNA"/>
</dbReference>
<evidence type="ECO:0000313" key="3">
    <source>
        <dbReference type="Proteomes" id="UP000184267"/>
    </source>
</evidence>